<organism evidence="1 2">
    <name type="scientific">Persea americana</name>
    <name type="common">Avocado</name>
    <dbReference type="NCBI Taxonomy" id="3435"/>
    <lineage>
        <taxon>Eukaryota</taxon>
        <taxon>Viridiplantae</taxon>
        <taxon>Streptophyta</taxon>
        <taxon>Embryophyta</taxon>
        <taxon>Tracheophyta</taxon>
        <taxon>Spermatophyta</taxon>
        <taxon>Magnoliopsida</taxon>
        <taxon>Magnoliidae</taxon>
        <taxon>Laurales</taxon>
        <taxon>Lauraceae</taxon>
        <taxon>Persea</taxon>
    </lineage>
</organism>
<evidence type="ECO:0000313" key="2">
    <source>
        <dbReference type="Proteomes" id="UP001234297"/>
    </source>
</evidence>
<evidence type="ECO:0000313" key="1">
    <source>
        <dbReference type="EMBL" id="KAJ8643987.1"/>
    </source>
</evidence>
<proteinExistence type="predicted"/>
<reference evidence="1 2" key="1">
    <citation type="journal article" date="2022" name="Hortic Res">
        <title>A haplotype resolved chromosomal level avocado genome allows analysis of novel avocado genes.</title>
        <authorList>
            <person name="Nath O."/>
            <person name="Fletcher S.J."/>
            <person name="Hayward A."/>
            <person name="Shaw L.M."/>
            <person name="Masouleh A.K."/>
            <person name="Furtado A."/>
            <person name="Henry R.J."/>
            <person name="Mitter N."/>
        </authorList>
    </citation>
    <scope>NUCLEOTIDE SEQUENCE [LARGE SCALE GENOMIC DNA]</scope>
    <source>
        <strain evidence="2">cv. Hass</strain>
    </source>
</reference>
<dbReference type="Proteomes" id="UP001234297">
    <property type="component" value="Chromosome 2"/>
</dbReference>
<protein>
    <submittedName>
        <fullName evidence="1">Uncharacterized protein</fullName>
    </submittedName>
</protein>
<dbReference type="EMBL" id="CM056810">
    <property type="protein sequence ID" value="KAJ8643987.1"/>
    <property type="molecule type" value="Genomic_DNA"/>
</dbReference>
<name>A0ACC2ME60_PERAE</name>
<accession>A0ACC2ME60</accession>
<sequence>MGKKLPSLIMIEGECQHSGKWVCGRLYRQKFDLGNNGNTKRRFYSGISHSWRNWKTTLKKKYFNPISYYSGAAAALSR</sequence>
<gene>
    <name evidence="1" type="ORF">MRB53_005735</name>
</gene>
<comment type="caution">
    <text evidence="1">The sequence shown here is derived from an EMBL/GenBank/DDBJ whole genome shotgun (WGS) entry which is preliminary data.</text>
</comment>
<keyword evidence="2" id="KW-1185">Reference proteome</keyword>